<comment type="subcellular location">
    <subcellularLocation>
        <location evidence="1 4">Cell outer membrane</location>
    </subcellularLocation>
</comment>
<dbReference type="Gene3D" id="2.170.130.10">
    <property type="entry name" value="TonB-dependent receptor, plug domain"/>
    <property type="match status" value="1"/>
</dbReference>
<evidence type="ECO:0000259" key="6">
    <source>
        <dbReference type="Pfam" id="PF07715"/>
    </source>
</evidence>
<dbReference type="SUPFAM" id="SSF56935">
    <property type="entry name" value="Porins"/>
    <property type="match status" value="1"/>
</dbReference>
<dbReference type="InterPro" id="IPR008969">
    <property type="entry name" value="CarboxyPept-like_regulatory"/>
</dbReference>
<dbReference type="RefSeq" id="WP_123848395.1">
    <property type="nucleotide sequence ID" value="NZ_RPDH01000002.1"/>
</dbReference>
<name>A0A3N4PP39_9BACT</name>
<dbReference type="InterPro" id="IPR012910">
    <property type="entry name" value="Plug_dom"/>
</dbReference>
<dbReference type="OrthoDB" id="9768470at2"/>
<organism evidence="7 8">
    <name type="scientific">Chitinophaga lutea</name>
    <dbReference type="NCBI Taxonomy" id="2488634"/>
    <lineage>
        <taxon>Bacteria</taxon>
        <taxon>Pseudomonadati</taxon>
        <taxon>Bacteroidota</taxon>
        <taxon>Chitinophagia</taxon>
        <taxon>Chitinophagales</taxon>
        <taxon>Chitinophagaceae</taxon>
        <taxon>Chitinophaga</taxon>
    </lineage>
</organism>
<evidence type="ECO:0000313" key="8">
    <source>
        <dbReference type="Proteomes" id="UP000278351"/>
    </source>
</evidence>
<dbReference type="Pfam" id="PF07715">
    <property type="entry name" value="Plug"/>
    <property type="match status" value="1"/>
</dbReference>
<accession>A0A3N4PP39</accession>
<dbReference type="InterPro" id="IPR036942">
    <property type="entry name" value="Beta-barrel_TonB_sf"/>
</dbReference>
<dbReference type="PANTHER" id="PTHR40980">
    <property type="entry name" value="PLUG DOMAIN-CONTAINING PROTEIN"/>
    <property type="match status" value="1"/>
</dbReference>
<evidence type="ECO:0000256" key="1">
    <source>
        <dbReference type="ARBA" id="ARBA00004442"/>
    </source>
</evidence>
<dbReference type="SUPFAM" id="SSF49464">
    <property type="entry name" value="Carboxypeptidase regulatory domain-like"/>
    <property type="match status" value="1"/>
</dbReference>
<evidence type="ECO:0000256" key="2">
    <source>
        <dbReference type="ARBA" id="ARBA00023136"/>
    </source>
</evidence>
<evidence type="ECO:0000256" key="4">
    <source>
        <dbReference type="RuleBase" id="RU003357"/>
    </source>
</evidence>
<evidence type="ECO:0000259" key="5">
    <source>
        <dbReference type="Pfam" id="PF00593"/>
    </source>
</evidence>
<dbReference type="EMBL" id="RPDH01000002">
    <property type="protein sequence ID" value="RPE09398.1"/>
    <property type="molecule type" value="Genomic_DNA"/>
</dbReference>
<dbReference type="Gene3D" id="2.60.40.1120">
    <property type="entry name" value="Carboxypeptidase-like, regulatory domain"/>
    <property type="match status" value="1"/>
</dbReference>
<keyword evidence="2 4" id="KW-0472">Membrane</keyword>
<keyword evidence="3" id="KW-0998">Cell outer membrane</keyword>
<evidence type="ECO:0000256" key="3">
    <source>
        <dbReference type="ARBA" id="ARBA00023237"/>
    </source>
</evidence>
<gene>
    <name evidence="7" type="ORF">EGT74_20605</name>
</gene>
<feature type="domain" description="TonB-dependent receptor plug" evidence="6">
    <location>
        <begin position="238"/>
        <end position="334"/>
    </location>
</feature>
<dbReference type="GO" id="GO:0009279">
    <property type="term" value="C:cell outer membrane"/>
    <property type="evidence" value="ECO:0007669"/>
    <property type="project" value="UniProtKB-SubCell"/>
</dbReference>
<protein>
    <submittedName>
        <fullName evidence="7">TonB-dependent receptor</fullName>
    </submittedName>
</protein>
<dbReference type="Gene3D" id="2.40.170.20">
    <property type="entry name" value="TonB-dependent receptor, beta-barrel domain"/>
    <property type="match status" value="1"/>
</dbReference>
<comment type="caution">
    <text evidence="7">The sequence shown here is derived from an EMBL/GenBank/DDBJ whole genome shotgun (WGS) entry which is preliminary data.</text>
</comment>
<comment type="similarity">
    <text evidence="4">Belongs to the TonB-dependent receptor family.</text>
</comment>
<dbReference type="Pfam" id="PF00593">
    <property type="entry name" value="TonB_dep_Rec_b-barrel"/>
    <property type="match status" value="1"/>
</dbReference>
<feature type="domain" description="TonB-dependent receptor-like beta-barrel" evidence="5">
    <location>
        <begin position="644"/>
        <end position="1029"/>
    </location>
</feature>
<dbReference type="Proteomes" id="UP000278351">
    <property type="component" value="Unassembled WGS sequence"/>
</dbReference>
<dbReference type="Pfam" id="PF13715">
    <property type="entry name" value="CarbopepD_reg_2"/>
    <property type="match status" value="1"/>
</dbReference>
<evidence type="ECO:0000313" key="7">
    <source>
        <dbReference type="EMBL" id="RPE09398.1"/>
    </source>
</evidence>
<dbReference type="InterPro" id="IPR000531">
    <property type="entry name" value="Beta-barrel_TonB"/>
</dbReference>
<dbReference type="AlphaFoldDB" id="A0A3N4PP39"/>
<keyword evidence="8" id="KW-1185">Reference proteome</keyword>
<keyword evidence="7" id="KW-0675">Receptor</keyword>
<reference evidence="7 8" key="1">
    <citation type="submission" date="2018-11" db="EMBL/GenBank/DDBJ databases">
        <title>Chitinophaga lutea sp.nov., isolate from arsenic contaminated soil.</title>
        <authorList>
            <person name="Zong Y."/>
        </authorList>
    </citation>
    <scope>NUCLEOTIDE SEQUENCE [LARGE SCALE GENOMIC DNA]</scope>
    <source>
        <strain evidence="7 8">ZY74</strain>
    </source>
</reference>
<dbReference type="InterPro" id="IPR037066">
    <property type="entry name" value="Plug_dom_sf"/>
</dbReference>
<keyword evidence="4" id="KW-0798">TonB box</keyword>
<dbReference type="PANTHER" id="PTHR40980:SF5">
    <property type="entry name" value="TONB-DEPENDENT RECEPTOR"/>
    <property type="match status" value="1"/>
</dbReference>
<proteinExistence type="inferred from homology"/>
<sequence length="1098" mass="123876">MQKSTRRFFPGHGKLCLYICPLLFILLFGQHLVLAAQSYKSLQQQVTVKTARTSVADVIKRLQAQTSLTYVYDPLYLEQCRVPAMDYTAAKLGAVLEYLDRHAAVDIEYDNNTVAIRKGQVEAAMKKENEGTITGRVIDNRNEPLPGVTIMIEGGSGTTTGVDGSYSIQLPPGKYTLVFRYVSFSTRKVTDIAVKSRQATTLNVLMTASPSSLKEVVVTASYQRASVEGLYALQKNNAAVSDGISAEQIKATPDNNAAQVLKRVNGLTVQDDKFVTVRGLSERYNNVMMNGASLPSTEPNRRNFSFDVIPSALIDNIVVNKTATPDMPSEFAGGLVQVNTRNIPDRNFLTLTAGTGINTNSTGKTLYSTKRGGRDYLGFDDGTRRWWNHGWGAEEFREVIRSGDKMKRSEMERRIPNNWGMYKYDYSPVQNYQLAAGRVIMLKDRVSSLGITLAGTYRHEESVVNESRHNPGYYHYYFDSSRTYNFNTALGAVANIGFQTKGHRVAFKNLYNRRFSNEMNVNKGMDWSSIVSPINHYINVTLINSLLQNRLEGEHLLGKKLKLDWAADNITLDREQPDTRSSRGRSGDKWPYDESVAGQYRFYIVNEALGYMTEGINIFNAMLKERRKNVAANLSMPFNVGGAAQTLKAGYAGVFRKVDYQSQVFRLLVDPTSQYSIGYRDTLMFGKSDHELHSPEFLRPGMLNYVPTGLGSFGFSGDDYKGKQQIHAAYVMADLKLLQRFRLIGGVRMEQSNMEVTGIVYAPPMGYGVDSTMRYKKTDWLPSANLVYAVNNRMNIRAAYSKTLARAEFRERAPYIYYEFKERAAYYGAQGLKDASIDNFDLRYEYYPAPGEVISVSAFYKKFKDPVEIIGVWSGSVDPRLFYFNLRNSTNTGLELDLRKSLRFINPAQKWLSHVFVSANGSWMKAKVRYNTDQLMNAAGGITGRPDLEKNASDSRDRPLQGLSPYVINGGIGYFGDVFGVNVTYNRYGQRIVTAGFQPWEDLYENPRDLIDVQLSATLLKKKMQVRFNISDVLQQDNILYMNRGVVKSANVTPAEDPYTLGSENSDPKGTRFNKDRDYVRQRWFKGRNLSLNVTYSF</sequence>